<keyword evidence="1 3" id="KW-0732">Signal</keyword>
<dbReference type="CDD" id="cd12215">
    <property type="entry name" value="ChiC_BD"/>
    <property type="match status" value="1"/>
</dbReference>
<dbReference type="PANTHER" id="PTHR34823:SF1">
    <property type="entry name" value="CHITIN-BINDING TYPE-4 DOMAIN-CONTAINING PROTEIN"/>
    <property type="match status" value="1"/>
</dbReference>
<reference evidence="6 8" key="2">
    <citation type="submission" date="2019-08" db="EMBL/GenBank/DDBJ databases">
        <title>Complete genome sequences of Francisella adeliensis (FSC1325 and FSC1326).</title>
        <authorList>
            <person name="Ohrman C."/>
            <person name="Uneklint I."/>
            <person name="Vallesi A."/>
            <person name="Karlsson L."/>
            <person name="Sjodin A."/>
        </authorList>
    </citation>
    <scope>NUCLEOTIDE SEQUENCE [LARGE SCALE GENOMIC DNA]</scope>
    <source>
        <strain evidence="6 8">FSC1325</strain>
    </source>
</reference>
<feature type="domain" description="Chitin-binding type-4" evidence="4">
    <location>
        <begin position="23"/>
        <end position="200"/>
    </location>
</feature>
<dbReference type="RefSeq" id="WP_112870315.1">
    <property type="nucleotide sequence ID" value="NZ_CP021781.1"/>
</dbReference>
<dbReference type="EMBL" id="CP021781">
    <property type="protein sequence ID" value="AXA34138.1"/>
    <property type="molecule type" value="Genomic_DNA"/>
</dbReference>
<dbReference type="SUPFAM" id="SSF51055">
    <property type="entry name" value="Carbohydrate binding domain"/>
    <property type="match status" value="1"/>
</dbReference>
<dbReference type="GO" id="GO:0005975">
    <property type="term" value="P:carbohydrate metabolic process"/>
    <property type="evidence" value="ECO:0007669"/>
    <property type="project" value="InterPro"/>
</dbReference>
<dbReference type="CDD" id="cd21177">
    <property type="entry name" value="LPMO_AA10"/>
    <property type="match status" value="1"/>
</dbReference>
<organism evidence="5 7">
    <name type="scientific">Francisella adeliensis</name>
    <dbReference type="NCBI Taxonomy" id="2007306"/>
    <lineage>
        <taxon>Bacteria</taxon>
        <taxon>Pseudomonadati</taxon>
        <taxon>Pseudomonadota</taxon>
        <taxon>Gammaproteobacteria</taxon>
        <taxon>Thiotrichales</taxon>
        <taxon>Francisellaceae</taxon>
        <taxon>Francisella</taxon>
    </lineage>
</organism>
<dbReference type="GO" id="GO:0005576">
    <property type="term" value="C:extracellular region"/>
    <property type="evidence" value="ECO:0007669"/>
    <property type="project" value="InterPro"/>
</dbReference>
<name>A0A2Z4XZR5_9GAMM</name>
<reference evidence="5 7" key="1">
    <citation type="submission" date="2017-06" db="EMBL/GenBank/DDBJ databases">
        <title>Complete genome of Francisella adeliensis.</title>
        <authorList>
            <person name="Vallesi A."/>
            <person name="Sjodin A."/>
        </authorList>
    </citation>
    <scope>NUCLEOTIDE SEQUENCE [LARGE SCALE GENOMIC DNA]</scope>
    <source>
        <strain evidence="5 7">FDC440</strain>
    </source>
</reference>
<evidence type="ECO:0000256" key="2">
    <source>
        <dbReference type="SAM" id="MobiDB-lite"/>
    </source>
</evidence>
<dbReference type="InterPro" id="IPR014756">
    <property type="entry name" value="Ig_E-set"/>
</dbReference>
<feature type="region of interest" description="Disordered" evidence="2">
    <location>
        <begin position="211"/>
        <end position="233"/>
    </location>
</feature>
<evidence type="ECO:0000313" key="5">
    <source>
        <dbReference type="EMBL" id="AXA34138.1"/>
    </source>
</evidence>
<keyword evidence="8" id="KW-1185">Reference proteome</keyword>
<dbReference type="OrthoDB" id="3675244at2"/>
<dbReference type="EMBL" id="CP043424">
    <property type="protein sequence ID" value="QIW12380.1"/>
    <property type="molecule type" value="Genomic_DNA"/>
</dbReference>
<evidence type="ECO:0000313" key="6">
    <source>
        <dbReference type="EMBL" id="QIW12380.1"/>
    </source>
</evidence>
<sequence>MKLNKITVLTGLAMLASTQAFSHGYVESPESRNFMCKQGNNTDCGRSRYEPQSVEAADFQFNSSTGEPLSLLNNNIGSAGVTGFEALDEQEQSRWAKTAVRPGEPLDIKWQFTANHKSKTFDFYITKPNWDPDKLLTRDSFESTPLNCYNPQPAWVAPNQPPMDGLTFTCTMPQRAGYQVIMAVWDVDDTAASFYNLIDLDFTNDVPAGTIIKPDGSSSGDTDSSDTPIYDSSKTYRDSGIRVVYEGSIYESKWYVNPGQEPGELYGPWKLIGKDENNSPVNPNDNYPDQIGQLNINPDSFSAGDKIGLFIFPDSQQEYELMTVEKGMTSADIINILTNKINELSKSKFNEKFMAGIKSTSGSIANSSDDLKIYQTANKPFTEIGITHQLADHNLKNMLHLMDLKETYTTDRNGDLNLNAKIMSHGSKETNVSVVLQNKNGEAVKRQNNIMIEPMATYDLAWKIENLPVGQYKLIFSSEMTGAEAWQKALDINVEGNDSDDTNTGADKNASVDISSNIPFYQVNKNDTVTPRSWYADLGTINFGNEQVRIMPWSKASQASGNSTSDYVNCPKPSNGQDDITYIVSGNLNSVTCKIKDN</sequence>
<dbReference type="Proteomes" id="UP000681131">
    <property type="component" value="Chromosome"/>
</dbReference>
<dbReference type="InterPro" id="IPR004302">
    <property type="entry name" value="Cellulose/chitin-bd_N"/>
</dbReference>
<proteinExistence type="predicted"/>
<evidence type="ECO:0000259" key="4">
    <source>
        <dbReference type="Pfam" id="PF03067"/>
    </source>
</evidence>
<dbReference type="Gene3D" id="2.70.50.50">
    <property type="entry name" value="chitin-binding protein cbp21"/>
    <property type="match status" value="1"/>
</dbReference>
<protein>
    <submittedName>
        <fullName evidence="5">Chitin-binding protein</fullName>
    </submittedName>
</protein>
<dbReference type="Gene3D" id="2.10.10.20">
    <property type="entry name" value="Carbohydrate-binding module superfamily 5/12"/>
    <property type="match status" value="1"/>
</dbReference>
<dbReference type="PANTHER" id="PTHR34823">
    <property type="entry name" value="GLCNAC-BINDING PROTEIN A"/>
    <property type="match status" value="1"/>
</dbReference>
<dbReference type="Pfam" id="PF03067">
    <property type="entry name" value="LPMO_10"/>
    <property type="match status" value="1"/>
</dbReference>
<dbReference type="Proteomes" id="UP000251120">
    <property type="component" value="Chromosome"/>
</dbReference>
<feature type="compositionally biased region" description="Low complexity" evidence="2">
    <location>
        <begin position="215"/>
        <end position="227"/>
    </location>
</feature>
<evidence type="ECO:0000256" key="3">
    <source>
        <dbReference type="SAM" id="SignalP"/>
    </source>
</evidence>
<feature type="signal peptide" evidence="3">
    <location>
        <begin position="1"/>
        <end position="22"/>
    </location>
</feature>
<dbReference type="InterPro" id="IPR051024">
    <property type="entry name" value="GlcNAc_Chitin_IntDeg"/>
</dbReference>
<feature type="chain" id="PRO_5016355952" evidence="3">
    <location>
        <begin position="23"/>
        <end position="598"/>
    </location>
</feature>
<accession>A0A2Z4XZR5</accession>
<dbReference type="KEGG" id="fad:CDH04_06815"/>
<gene>
    <name evidence="5" type="ORF">CDH04_06815</name>
    <name evidence="6" type="ORF">FZC43_06815</name>
</gene>
<dbReference type="GO" id="GO:0004553">
    <property type="term" value="F:hydrolase activity, hydrolyzing O-glycosyl compounds"/>
    <property type="evidence" value="ECO:0007669"/>
    <property type="project" value="InterPro"/>
</dbReference>
<dbReference type="SUPFAM" id="SSF81296">
    <property type="entry name" value="E set domains"/>
    <property type="match status" value="1"/>
</dbReference>
<evidence type="ECO:0000313" key="8">
    <source>
        <dbReference type="Proteomes" id="UP000681131"/>
    </source>
</evidence>
<dbReference type="AlphaFoldDB" id="A0A2Z4XZR5"/>
<dbReference type="InterPro" id="IPR036573">
    <property type="entry name" value="CBM_sf_5/12"/>
</dbReference>
<evidence type="ECO:0000313" key="7">
    <source>
        <dbReference type="Proteomes" id="UP000251120"/>
    </source>
</evidence>
<dbReference type="GO" id="GO:0030246">
    <property type="term" value="F:carbohydrate binding"/>
    <property type="evidence" value="ECO:0007669"/>
    <property type="project" value="InterPro"/>
</dbReference>
<evidence type="ECO:0000256" key="1">
    <source>
        <dbReference type="ARBA" id="ARBA00022729"/>
    </source>
</evidence>